<evidence type="ECO:0000313" key="3">
    <source>
        <dbReference type="EMBL" id="KAK0640793.1"/>
    </source>
</evidence>
<dbReference type="InterPro" id="IPR038883">
    <property type="entry name" value="AN11006-like"/>
</dbReference>
<feature type="compositionally biased region" description="Basic and acidic residues" evidence="1">
    <location>
        <begin position="362"/>
        <end position="374"/>
    </location>
</feature>
<dbReference type="PANTHER" id="PTHR42085">
    <property type="entry name" value="F-BOX DOMAIN-CONTAINING PROTEIN"/>
    <property type="match status" value="1"/>
</dbReference>
<evidence type="ECO:0000313" key="4">
    <source>
        <dbReference type="Proteomes" id="UP001174936"/>
    </source>
</evidence>
<name>A0AA40CKH1_9PEZI</name>
<feature type="domain" description="2EXR" evidence="2">
    <location>
        <begin position="86"/>
        <end position="146"/>
    </location>
</feature>
<feature type="region of interest" description="Disordered" evidence="1">
    <location>
        <begin position="55"/>
        <end position="74"/>
    </location>
</feature>
<accession>A0AA40CKH1</accession>
<evidence type="ECO:0000256" key="1">
    <source>
        <dbReference type="SAM" id="MobiDB-lite"/>
    </source>
</evidence>
<sequence>MSLAQRQTLGFVSYSAATGSSIIRCTACPFPAIRGSFHIVSHDLSSICSGAMSPAQRTKGKAKKAPGKLPTRFQPYRTAAPRPPRFHRFLDLPSELRELVYRFHAEQPDAIDVVGVWNSPLNPDILALFETCRQIRDEAAYTFFTKNTFCFLEPCDQWHGDNGNLERLKWWSWLNRIGKTSAQSLRNVQLRIRHERDPEYYTKLIKELSIRCPGITRLAIVEEKHASASKLANARIIWTWEPNMVETISGDRLETLMPSIALFKNLNILMLAGRDGPDDKHGNARRQRELLDRVCSRIRVRTQLITSDDAKRDIDACQVFWDAKKLYDGILVEAEGVPARIARADDGTFGSGNKTEYEMEEDVRNDGDSHLLDL</sequence>
<reference evidence="3" key="1">
    <citation type="submission" date="2023-06" db="EMBL/GenBank/DDBJ databases">
        <title>Genome-scale phylogeny and comparative genomics of the fungal order Sordariales.</title>
        <authorList>
            <consortium name="Lawrence Berkeley National Laboratory"/>
            <person name="Hensen N."/>
            <person name="Bonometti L."/>
            <person name="Westerberg I."/>
            <person name="Brannstrom I.O."/>
            <person name="Guillou S."/>
            <person name="Cros-Aarteil S."/>
            <person name="Calhoun S."/>
            <person name="Haridas S."/>
            <person name="Kuo A."/>
            <person name="Mondo S."/>
            <person name="Pangilinan J."/>
            <person name="Riley R."/>
            <person name="Labutti K."/>
            <person name="Andreopoulos B."/>
            <person name="Lipzen A."/>
            <person name="Chen C."/>
            <person name="Yanf M."/>
            <person name="Daum C."/>
            <person name="Ng V."/>
            <person name="Clum A."/>
            <person name="Steindorff A."/>
            <person name="Ohm R."/>
            <person name="Martin F."/>
            <person name="Silar P."/>
            <person name="Natvig D."/>
            <person name="Lalanne C."/>
            <person name="Gautier V."/>
            <person name="Ament-Velasquez S.L."/>
            <person name="Kruys A."/>
            <person name="Hutchinson M.I."/>
            <person name="Powell A.J."/>
            <person name="Barry K."/>
            <person name="Miller A.N."/>
            <person name="Grigoriev I.V."/>
            <person name="Debuchy R."/>
            <person name="Gladieux P."/>
            <person name="Thoren M.H."/>
            <person name="Johannesson H."/>
        </authorList>
    </citation>
    <scope>NUCLEOTIDE SEQUENCE</scope>
    <source>
        <strain evidence="3">SMH2532-1</strain>
    </source>
</reference>
<comment type="caution">
    <text evidence="3">The sequence shown here is derived from an EMBL/GenBank/DDBJ whole genome shotgun (WGS) entry which is preliminary data.</text>
</comment>
<dbReference type="AlphaFoldDB" id="A0AA40CKH1"/>
<dbReference type="PANTHER" id="PTHR42085:SF8">
    <property type="entry name" value="F-BOX DOMAIN-CONTAINING PROTEIN"/>
    <property type="match status" value="1"/>
</dbReference>
<keyword evidence="4" id="KW-1185">Reference proteome</keyword>
<evidence type="ECO:0000259" key="2">
    <source>
        <dbReference type="Pfam" id="PF20150"/>
    </source>
</evidence>
<feature type="region of interest" description="Disordered" evidence="1">
    <location>
        <begin position="348"/>
        <end position="374"/>
    </location>
</feature>
<dbReference type="Pfam" id="PF20150">
    <property type="entry name" value="2EXR"/>
    <property type="match status" value="1"/>
</dbReference>
<protein>
    <recommendedName>
        <fullName evidence="2">2EXR domain-containing protein</fullName>
    </recommendedName>
</protein>
<dbReference type="EMBL" id="JAULSV010000006">
    <property type="protein sequence ID" value="KAK0640793.1"/>
    <property type="molecule type" value="Genomic_DNA"/>
</dbReference>
<dbReference type="Proteomes" id="UP001174936">
    <property type="component" value="Unassembled WGS sequence"/>
</dbReference>
<dbReference type="InterPro" id="IPR045518">
    <property type="entry name" value="2EXR"/>
</dbReference>
<organism evidence="3 4">
    <name type="scientific">Cercophora newfieldiana</name>
    <dbReference type="NCBI Taxonomy" id="92897"/>
    <lineage>
        <taxon>Eukaryota</taxon>
        <taxon>Fungi</taxon>
        <taxon>Dikarya</taxon>
        <taxon>Ascomycota</taxon>
        <taxon>Pezizomycotina</taxon>
        <taxon>Sordariomycetes</taxon>
        <taxon>Sordariomycetidae</taxon>
        <taxon>Sordariales</taxon>
        <taxon>Lasiosphaeriaceae</taxon>
        <taxon>Cercophora</taxon>
    </lineage>
</organism>
<proteinExistence type="predicted"/>
<gene>
    <name evidence="3" type="ORF">B0T16DRAFT_202218</name>
</gene>